<dbReference type="HOGENOM" id="CLU_1978942_0_0_5"/>
<feature type="signal peptide" evidence="1">
    <location>
        <begin position="1"/>
        <end position="24"/>
    </location>
</feature>
<dbReference type="Proteomes" id="UP000002257">
    <property type="component" value="Chromosome"/>
</dbReference>
<gene>
    <name evidence="2" type="ordered locus">Msil_3228</name>
</gene>
<reference evidence="2 3" key="1">
    <citation type="journal article" date="2010" name="J. Bacteriol.">
        <title>Complete genome sequence of the aerobic facultative methanotroph Methylocella silvestris BL2.</title>
        <authorList>
            <person name="Chen Y."/>
            <person name="Crombie A."/>
            <person name="Rahman M.T."/>
            <person name="Dedysh S.N."/>
            <person name="Liesack W."/>
            <person name="Stott M.B."/>
            <person name="Alam M."/>
            <person name="Theisen A.R."/>
            <person name="Murrell J.C."/>
            <person name="Dunfield P.F."/>
        </authorList>
    </citation>
    <scope>NUCLEOTIDE SEQUENCE [LARGE SCALE GENOMIC DNA]</scope>
    <source>
        <strain evidence="3">DSM 15510 / CIP 108128 / LMG 27833 / NCIMB 13906 / BL2</strain>
    </source>
</reference>
<proteinExistence type="predicted"/>
<sequence>MFASRIAPVALVLMSALTAPMARAHDGTCEGRIHVFVPNGKFDVDFNGNCPATIDRETTSDKSCNPFKPLKSFFCENQPQGYRVEAGADVRYPVAKVGNSCIVNLNRGTGLPAHFLKSCKQVLKKL</sequence>
<name>B8EQC2_METSB</name>
<organism evidence="2 3">
    <name type="scientific">Methylocella silvestris (strain DSM 15510 / CIP 108128 / LMG 27833 / NCIMB 13906 / BL2)</name>
    <dbReference type="NCBI Taxonomy" id="395965"/>
    <lineage>
        <taxon>Bacteria</taxon>
        <taxon>Pseudomonadati</taxon>
        <taxon>Pseudomonadota</taxon>
        <taxon>Alphaproteobacteria</taxon>
        <taxon>Hyphomicrobiales</taxon>
        <taxon>Beijerinckiaceae</taxon>
        <taxon>Methylocella</taxon>
    </lineage>
</organism>
<protein>
    <submittedName>
        <fullName evidence="2">Uncharacterized protein</fullName>
    </submittedName>
</protein>
<evidence type="ECO:0000256" key="1">
    <source>
        <dbReference type="SAM" id="SignalP"/>
    </source>
</evidence>
<accession>B8EQC2</accession>
<dbReference type="EMBL" id="CP001280">
    <property type="protein sequence ID" value="ACK52135.1"/>
    <property type="molecule type" value="Genomic_DNA"/>
</dbReference>
<dbReference type="KEGG" id="msl:Msil_3228"/>
<evidence type="ECO:0000313" key="3">
    <source>
        <dbReference type="Proteomes" id="UP000002257"/>
    </source>
</evidence>
<evidence type="ECO:0000313" key="2">
    <source>
        <dbReference type="EMBL" id="ACK52135.1"/>
    </source>
</evidence>
<dbReference type="AlphaFoldDB" id="B8EQC2"/>
<keyword evidence="1" id="KW-0732">Signal</keyword>
<keyword evidence="3" id="KW-1185">Reference proteome</keyword>
<feature type="chain" id="PRO_5002871122" evidence="1">
    <location>
        <begin position="25"/>
        <end position="126"/>
    </location>
</feature>